<keyword evidence="5 7" id="KW-0472">Membrane</keyword>
<accession>A0A2V3J543</accession>
<dbReference type="GO" id="GO:0008506">
    <property type="term" value="F:sucrose:proton symporter activity"/>
    <property type="evidence" value="ECO:0007669"/>
    <property type="project" value="TreeGrafter"/>
</dbReference>
<feature type="transmembrane region" description="Helical" evidence="7">
    <location>
        <begin position="443"/>
        <end position="466"/>
    </location>
</feature>
<evidence type="ECO:0000256" key="7">
    <source>
        <dbReference type="SAM" id="Phobius"/>
    </source>
</evidence>
<dbReference type="PANTHER" id="PTHR19432:SF35">
    <property type="entry name" value="SOLUTE CARRIER FAMILY 45 MEMBER 3 ISOFORM X1"/>
    <property type="match status" value="1"/>
</dbReference>
<evidence type="ECO:0000256" key="5">
    <source>
        <dbReference type="ARBA" id="ARBA00023136"/>
    </source>
</evidence>
<sequence length="500" mass="52467">MTADSALTVPDRIDSKAGSCTAKQDCFFIEASSSPKALPAGHKPWLYLAIPSLSFAGVQLAWAVLTGHATAHLRTLGLSDKLVGLAWLGGPVTGTIVQPIIGVLSDRCTSRFGRRRPFMLGGAGLTAIGLVLFSSSQRLARMVGAAERGSVALNIGVLTFWIADVAVNILQGPTRALLADTTPDGQLALGSCFFAVANGAGKAVGFGLGALVDGIEKVFGIAALLIVLLTGACCYVIEEERLYESEAQSFARLLRHTVRECGSALRDMPSEIRRVFAVQWLTYLSLMLLFIYGADWVGKEVFGGSGDAARGSVKRELFDAGVRYGNAALFGMAVGCMVTAPIMLILARRLGVRSVWAGSLAIVACSFALAVNAGRVMAAVMMTSWCFAAAAALTIPWTLVSAMLTGERAKRKGVYLASFNLAQATPGLVASTLGSVIVHLWGLPAVMVAVSVSAALATAATATVSLPRGIGRRLGLPEPEPEPEHEHEHDERDACPRAAV</sequence>
<feature type="transmembrane region" description="Helical" evidence="7">
    <location>
        <begin position="379"/>
        <end position="402"/>
    </location>
</feature>
<evidence type="ECO:0000256" key="4">
    <source>
        <dbReference type="ARBA" id="ARBA00022989"/>
    </source>
</evidence>
<organism evidence="8 9">
    <name type="scientific">Gracilariopsis chorda</name>
    <dbReference type="NCBI Taxonomy" id="448386"/>
    <lineage>
        <taxon>Eukaryota</taxon>
        <taxon>Rhodophyta</taxon>
        <taxon>Florideophyceae</taxon>
        <taxon>Rhodymeniophycidae</taxon>
        <taxon>Gracilariales</taxon>
        <taxon>Gracilariaceae</taxon>
        <taxon>Gracilariopsis</taxon>
    </lineage>
</organism>
<gene>
    <name evidence="8" type="ORF">BWQ96_01066</name>
</gene>
<feature type="transmembrane region" description="Helical" evidence="7">
    <location>
        <begin position="151"/>
        <end position="170"/>
    </location>
</feature>
<dbReference type="SUPFAM" id="SSF103473">
    <property type="entry name" value="MFS general substrate transporter"/>
    <property type="match status" value="1"/>
</dbReference>
<dbReference type="Pfam" id="PF13347">
    <property type="entry name" value="MFS_2"/>
    <property type="match status" value="1"/>
</dbReference>
<feature type="region of interest" description="Disordered" evidence="6">
    <location>
        <begin position="471"/>
        <end position="500"/>
    </location>
</feature>
<feature type="transmembrane region" description="Helical" evidence="7">
    <location>
        <begin position="354"/>
        <end position="373"/>
    </location>
</feature>
<feature type="transmembrane region" description="Helical" evidence="7">
    <location>
        <begin position="191"/>
        <end position="212"/>
    </location>
</feature>
<evidence type="ECO:0000256" key="1">
    <source>
        <dbReference type="ARBA" id="ARBA00004141"/>
    </source>
</evidence>
<dbReference type="Gene3D" id="1.20.1250.20">
    <property type="entry name" value="MFS general substrate transporter like domains"/>
    <property type="match status" value="1"/>
</dbReference>
<feature type="transmembrane region" description="Helical" evidence="7">
    <location>
        <begin position="85"/>
        <end position="105"/>
    </location>
</feature>
<dbReference type="Proteomes" id="UP000247409">
    <property type="component" value="Unassembled WGS sequence"/>
</dbReference>
<dbReference type="GO" id="GO:0016020">
    <property type="term" value="C:membrane"/>
    <property type="evidence" value="ECO:0007669"/>
    <property type="project" value="UniProtKB-SubCell"/>
</dbReference>
<reference evidence="8 9" key="1">
    <citation type="journal article" date="2018" name="Mol. Biol. Evol.">
        <title>Analysis of the draft genome of the red seaweed Gracilariopsis chorda provides insights into genome size evolution in Rhodophyta.</title>
        <authorList>
            <person name="Lee J."/>
            <person name="Yang E.C."/>
            <person name="Graf L."/>
            <person name="Yang J.H."/>
            <person name="Qiu H."/>
            <person name="Zel Zion U."/>
            <person name="Chan C.X."/>
            <person name="Stephens T.G."/>
            <person name="Weber A.P.M."/>
            <person name="Boo G.H."/>
            <person name="Boo S.M."/>
            <person name="Kim K.M."/>
            <person name="Shin Y."/>
            <person name="Jung M."/>
            <person name="Lee S.J."/>
            <person name="Yim H.S."/>
            <person name="Lee J.H."/>
            <person name="Bhattacharya D."/>
            <person name="Yoon H.S."/>
        </authorList>
    </citation>
    <scope>NUCLEOTIDE SEQUENCE [LARGE SCALE GENOMIC DNA]</scope>
    <source>
        <strain evidence="8 9">SKKU-2015</strain>
        <tissue evidence="8">Whole body</tissue>
    </source>
</reference>
<comment type="subcellular location">
    <subcellularLocation>
        <location evidence="1">Membrane</location>
        <topology evidence="1">Multi-pass membrane protein</topology>
    </subcellularLocation>
</comment>
<proteinExistence type="predicted"/>
<dbReference type="EMBL" id="NBIV01000008">
    <property type="protein sequence ID" value="PXF49117.1"/>
    <property type="molecule type" value="Genomic_DNA"/>
</dbReference>
<dbReference type="PANTHER" id="PTHR19432">
    <property type="entry name" value="SUGAR TRANSPORTER"/>
    <property type="match status" value="1"/>
</dbReference>
<feature type="transmembrane region" description="Helical" evidence="7">
    <location>
        <begin position="117"/>
        <end position="139"/>
    </location>
</feature>
<keyword evidence="9" id="KW-1185">Reference proteome</keyword>
<feature type="transmembrane region" description="Helical" evidence="7">
    <location>
        <begin position="327"/>
        <end position="347"/>
    </location>
</feature>
<name>A0A2V3J543_9FLOR</name>
<dbReference type="OrthoDB" id="28755at2759"/>
<protein>
    <submittedName>
        <fullName evidence="8">Sucrose transport protein SUC2</fullName>
    </submittedName>
</protein>
<feature type="transmembrane region" description="Helical" evidence="7">
    <location>
        <begin position="414"/>
        <end position="437"/>
    </location>
</feature>
<feature type="transmembrane region" description="Helical" evidence="7">
    <location>
        <begin position="275"/>
        <end position="294"/>
    </location>
</feature>
<dbReference type="InterPro" id="IPR036259">
    <property type="entry name" value="MFS_trans_sf"/>
</dbReference>
<feature type="compositionally biased region" description="Basic and acidic residues" evidence="6">
    <location>
        <begin position="482"/>
        <end position="500"/>
    </location>
</feature>
<keyword evidence="4 7" id="KW-1133">Transmembrane helix</keyword>
<keyword evidence="2" id="KW-0813">Transport</keyword>
<evidence type="ECO:0000256" key="6">
    <source>
        <dbReference type="SAM" id="MobiDB-lite"/>
    </source>
</evidence>
<feature type="transmembrane region" description="Helical" evidence="7">
    <location>
        <begin position="218"/>
        <end position="237"/>
    </location>
</feature>
<comment type="caution">
    <text evidence="8">The sequence shown here is derived from an EMBL/GenBank/DDBJ whole genome shotgun (WGS) entry which is preliminary data.</text>
</comment>
<keyword evidence="3 7" id="KW-0812">Transmembrane</keyword>
<evidence type="ECO:0000313" key="9">
    <source>
        <dbReference type="Proteomes" id="UP000247409"/>
    </source>
</evidence>
<evidence type="ECO:0000256" key="3">
    <source>
        <dbReference type="ARBA" id="ARBA00022692"/>
    </source>
</evidence>
<dbReference type="AlphaFoldDB" id="A0A2V3J543"/>
<evidence type="ECO:0000313" key="8">
    <source>
        <dbReference type="EMBL" id="PXF49117.1"/>
    </source>
</evidence>
<feature type="transmembrane region" description="Helical" evidence="7">
    <location>
        <begin position="45"/>
        <end position="65"/>
    </location>
</feature>
<evidence type="ECO:0000256" key="2">
    <source>
        <dbReference type="ARBA" id="ARBA00022448"/>
    </source>
</evidence>